<dbReference type="Gene3D" id="3.30.460.10">
    <property type="entry name" value="Beta Polymerase, domain 2"/>
    <property type="match status" value="1"/>
</dbReference>
<dbReference type="InterPro" id="IPR052930">
    <property type="entry name" value="TA_antitoxin_MntA"/>
</dbReference>
<dbReference type="PANTHER" id="PTHR43852">
    <property type="entry name" value="NUCLEOTIDYLTRANSFERASE"/>
    <property type="match status" value="1"/>
</dbReference>
<reference evidence="2 3" key="1">
    <citation type="submission" date="2009-06" db="EMBL/GenBank/DDBJ databases">
        <title>The draft genome of Clostridium carboxidivorans P7.</title>
        <authorList>
            <consortium name="US DOE Joint Genome Institute (JGI-PGF)"/>
            <person name="Lucas S."/>
            <person name="Copeland A."/>
            <person name="Lapidus A."/>
            <person name="Glavina del Rio T."/>
            <person name="Tice H."/>
            <person name="Bruce D."/>
            <person name="Goodwin L."/>
            <person name="Pitluck S."/>
            <person name="Larimer F."/>
            <person name="Land M.L."/>
            <person name="Hauser L."/>
            <person name="Hemme C.L."/>
        </authorList>
    </citation>
    <scope>NUCLEOTIDE SEQUENCE [LARGE SCALE GENOMIC DNA]</scope>
    <source>
        <strain evidence="2 3">P7</strain>
    </source>
</reference>
<dbReference type="eggNOG" id="COG1669">
    <property type="taxonomic scope" value="Bacteria"/>
</dbReference>
<keyword evidence="3" id="KW-1185">Reference proteome</keyword>
<name>C6PPG7_9CLOT</name>
<dbReference type="AlphaFoldDB" id="C6PPG7"/>
<accession>C6PPG7</accession>
<evidence type="ECO:0000313" key="3">
    <source>
        <dbReference type="Proteomes" id="UP000004198"/>
    </source>
</evidence>
<evidence type="ECO:0000313" key="2">
    <source>
        <dbReference type="EMBL" id="EET88861.1"/>
    </source>
</evidence>
<organism evidence="2 3">
    <name type="scientific">Clostridium carboxidivorans P7</name>
    <dbReference type="NCBI Taxonomy" id="536227"/>
    <lineage>
        <taxon>Bacteria</taxon>
        <taxon>Bacillati</taxon>
        <taxon>Bacillota</taxon>
        <taxon>Clostridia</taxon>
        <taxon>Eubacteriales</taxon>
        <taxon>Clostridiaceae</taxon>
        <taxon>Clostridium</taxon>
    </lineage>
</organism>
<evidence type="ECO:0000259" key="1">
    <source>
        <dbReference type="Pfam" id="PF18765"/>
    </source>
</evidence>
<dbReference type="EMBL" id="ACVI01000007">
    <property type="protein sequence ID" value="EET88861.1"/>
    <property type="molecule type" value="Genomic_DNA"/>
</dbReference>
<dbReference type="CDD" id="cd05403">
    <property type="entry name" value="NT_KNTase_like"/>
    <property type="match status" value="1"/>
</dbReference>
<feature type="domain" description="Polymerase beta nucleotidyltransferase" evidence="1">
    <location>
        <begin position="5"/>
        <end position="88"/>
    </location>
</feature>
<dbReference type="RefSeq" id="WP_007059569.1">
    <property type="nucleotide sequence ID" value="NZ_ACVI01000007.1"/>
</dbReference>
<comment type="caution">
    <text evidence="2">The sequence shown here is derived from an EMBL/GenBank/DDBJ whole genome shotgun (WGS) entry which is preliminary data.</text>
</comment>
<dbReference type="STRING" id="536227.Ccar_25140"/>
<dbReference type="OrthoDB" id="9816197at2"/>
<dbReference type="PANTHER" id="PTHR43852:SF2">
    <property type="entry name" value="PROTEIN ADENYLYLTRANSFERASE MNTA"/>
    <property type="match status" value="1"/>
</dbReference>
<protein>
    <submittedName>
        <fullName evidence="2">DNA polymerase beta domain protein region</fullName>
    </submittedName>
</protein>
<proteinExistence type="predicted"/>
<dbReference type="NCBIfam" id="NF047752">
    <property type="entry name" value="MntA_antitoxin"/>
    <property type="match status" value="1"/>
</dbReference>
<dbReference type="SUPFAM" id="SSF81301">
    <property type="entry name" value="Nucleotidyltransferase"/>
    <property type="match status" value="1"/>
</dbReference>
<dbReference type="InterPro" id="IPR043519">
    <property type="entry name" value="NT_sf"/>
</dbReference>
<gene>
    <name evidence="2" type="ORF">CcarbDRAFT_0684</name>
</gene>
<sequence length="124" mass="14500">MIFLLKNVNPYLIYLFGSSVNGSFREDSDIDIAFISDKKITEYEVFMLAQELADILKKDVDLINLKEASTVFKAQVVGKGKTIYCSDDTRRMYFEMYVFKDYALLNEEREIILNSIKQRGHIYE</sequence>
<dbReference type="InterPro" id="IPR041633">
    <property type="entry name" value="Polbeta"/>
</dbReference>
<dbReference type="Proteomes" id="UP000004198">
    <property type="component" value="Unassembled WGS sequence"/>
</dbReference>
<dbReference type="Pfam" id="PF18765">
    <property type="entry name" value="Polbeta"/>
    <property type="match status" value="1"/>
</dbReference>